<reference evidence="2" key="1">
    <citation type="submission" date="2014-11" db="EMBL/GenBank/DDBJ databases">
        <authorList>
            <person name="Otto D Thomas"/>
            <person name="Naeem Raeece"/>
        </authorList>
    </citation>
    <scope>NUCLEOTIDE SEQUENCE</scope>
</reference>
<feature type="compositionally biased region" description="Polar residues" evidence="1">
    <location>
        <begin position="518"/>
        <end position="529"/>
    </location>
</feature>
<evidence type="ECO:0000313" key="2">
    <source>
        <dbReference type="EMBL" id="CEM48828.1"/>
    </source>
</evidence>
<name>A0A0G4HWI4_9ALVE</name>
<dbReference type="EMBL" id="CDMZ01004157">
    <property type="protein sequence ID" value="CEM48828.1"/>
    <property type="molecule type" value="Genomic_DNA"/>
</dbReference>
<organism evidence="2">
    <name type="scientific">Chromera velia CCMP2878</name>
    <dbReference type="NCBI Taxonomy" id="1169474"/>
    <lineage>
        <taxon>Eukaryota</taxon>
        <taxon>Sar</taxon>
        <taxon>Alveolata</taxon>
        <taxon>Colpodellida</taxon>
        <taxon>Chromeraceae</taxon>
        <taxon>Chromera</taxon>
    </lineage>
</organism>
<sequence>MPKLFLHGALSSKIKSSHFKTQLQRTRSEDPKGFRTPDETGPAQAKPPFMKGKLEADISATLEMLRAHGAGMSADITATETSALKTVNKKVQKLARPVLGRTKACQTNLTAIPFRESAIADKMLEIQHLLLLEEADIMGGYSGSNQMRDVDAFLSRIRSEVKAATLQHARPPEINPHQYTAFAAVKPNKEAAAAASSSSSTSAIQTSGPVVHAEGTSFSAPDQYRFPLAEEYGELVRHVTLSIDKVIAAHSLADGNSVSAAVVHKSASDVRQSAFETLDVLTRNFVALSRECRQQKTELEAAAVEQDRLKEELRVSEEGRKSLAAENTWLQEHRKPKGGNMPASSRLYALLGIGKLPTLESPAGGNTIGTMGATGGDPGPSLDDMTRAAAVLGVNPRSLPKYSEDFVDGILDELDTAAKKNEELMEILQGGGWTRQEVEGAGMGVGRKALAALRDRQREWGEKTVKSILAEGFASGNGPESRGVGTSSGSGPRPRNCPNCGTPSHFRGTRAVFPFSASGASQQWPQSRPTRLPTAAAGTGPQPRKSSFMIGGGVPHFAAGTATAGFFGDSDRRRVSRRDAPSTAGYTAAGEGLGPQESAVINLTGSAAQPGDRQTAAAAAAVDRRRSILKPPGGDTGTSRGGASRRTSTVAFGGTAPLSGVSPTRNTRLDSTVGI</sequence>
<proteinExistence type="predicted"/>
<feature type="region of interest" description="Disordered" evidence="1">
    <location>
        <begin position="517"/>
        <end position="546"/>
    </location>
</feature>
<feature type="compositionally biased region" description="Basic and acidic residues" evidence="1">
    <location>
        <begin position="26"/>
        <end position="38"/>
    </location>
</feature>
<dbReference type="VEuPathDB" id="CryptoDB:Cvel_32666"/>
<protein>
    <submittedName>
        <fullName evidence="2">Uncharacterized protein</fullName>
    </submittedName>
</protein>
<feature type="region of interest" description="Disordered" evidence="1">
    <location>
        <begin position="16"/>
        <end position="49"/>
    </location>
</feature>
<feature type="compositionally biased region" description="Basic and acidic residues" evidence="1">
    <location>
        <begin position="569"/>
        <end position="580"/>
    </location>
</feature>
<feature type="region of interest" description="Disordered" evidence="1">
    <location>
        <begin position="568"/>
        <end position="592"/>
    </location>
</feature>
<feature type="compositionally biased region" description="Polar residues" evidence="1">
    <location>
        <begin position="661"/>
        <end position="675"/>
    </location>
</feature>
<evidence type="ECO:0000256" key="1">
    <source>
        <dbReference type="SAM" id="MobiDB-lite"/>
    </source>
</evidence>
<feature type="region of interest" description="Disordered" evidence="1">
    <location>
        <begin position="622"/>
        <end position="675"/>
    </location>
</feature>
<dbReference type="AlphaFoldDB" id="A0A0G4HWI4"/>
<feature type="region of interest" description="Disordered" evidence="1">
    <location>
        <begin position="471"/>
        <end position="503"/>
    </location>
</feature>
<gene>
    <name evidence="2" type="ORF">Cvel_32666</name>
</gene>
<accession>A0A0G4HWI4</accession>